<dbReference type="PANTHER" id="PTHR43404:SF2">
    <property type="entry name" value="LIPOPOLYSACCHARIDE CHOLINEPHOSPHOTRANSFERASE LICD"/>
    <property type="match status" value="1"/>
</dbReference>
<dbReference type="AlphaFoldDB" id="A0A1M5T912"/>
<dbReference type="GO" id="GO:0009100">
    <property type="term" value="P:glycoprotein metabolic process"/>
    <property type="evidence" value="ECO:0007669"/>
    <property type="project" value="UniProtKB-ARBA"/>
</dbReference>
<protein>
    <submittedName>
        <fullName evidence="2">Lipopolysaccharide cholinephosphotransferase</fullName>
    </submittedName>
</protein>
<proteinExistence type="predicted"/>
<dbReference type="EMBL" id="FQXK01000004">
    <property type="protein sequence ID" value="SHH47257.1"/>
    <property type="molecule type" value="Genomic_DNA"/>
</dbReference>
<dbReference type="STRING" id="1121131.SAMN02745229_00523"/>
<dbReference type="PANTHER" id="PTHR43404">
    <property type="entry name" value="LIPOPOLYSACCHARIDE CHOLINEPHOSPHOTRANSFERASE LICD"/>
    <property type="match status" value="1"/>
</dbReference>
<dbReference type="InterPro" id="IPR052942">
    <property type="entry name" value="LPS_cholinephosphotransferase"/>
</dbReference>
<gene>
    <name evidence="2" type="ORF">SAMN02745229_00523</name>
</gene>
<keyword evidence="2" id="KW-0808">Transferase</keyword>
<keyword evidence="3" id="KW-1185">Reference proteome</keyword>
<evidence type="ECO:0000259" key="1">
    <source>
        <dbReference type="Pfam" id="PF04991"/>
    </source>
</evidence>
<dbReference type="InterPro" id="IPR007074">
    <property type="entry name" value="LicD/FKTN/FKRP_NTP_transf"/>
</dbReference>
<name>A0A1M5T912_BUTFI</name>
<feature type="domain" description="LicD/FKTN/FKRP nucleotidyltransferase" evidence="1">
    <location>
        <begin position="39"/>
        <end position="289"/>
    </location>
</feature>
<evidence type="ECO:0000313" key="2">
    <source>
        <dbReference type="EMBL" id="SHH47257.1"/>
    </source>
</evidence>
<reference evidence="3" key="1">
    <citation type="submission" date="2016-11" db="EMBL/GenBank/DDBJ databases">
        <authorList>
            <person name="Varghese N."/>
            <person name="Submissions S."/>
        </authorList>
    </citation>
    <scope>NUCLEOTIDE SEQUENCE [LARGE SCALE GENOMIC DNA]</scope>
    <source>
        <strain evidence="3">DSM 3071</strain>
    </source>
</reference>
<sequence>MVSAGKTYKGINNMQDTLSYIEQIHESNRAMLDEVDRICKAHGIRYYLHGGTLLGAARHKDFIPWDDDIDIIMPRKEYEKLKKAFIKEADKRFLFIADDGYDQFFDFISKIADTSVSYARTSYGDEDFYEGRFSHPTLDFFVLDDAGKGHKWQLIRLKLLYSLAMGHRKHINYDKFKGPMKAAAFILTRIGKLIPYKNIVKAYHKVSMEANNKGTKNRAISNTDANNLDLNSSGSNVDYYFISNEQPHPHYWGLLFPKKWFEDDYELTIHGKNYPASRYYDDWLTMVYGDWRTLPPKDQQKPQHVMELL</sequence>
<evidence type="ECO:0000313" key="3">
    <source>
        <dbReference type="Proteomes" id="UP000184278"/>
    </source>
</evidence>
<accession>A0A1M5T912</accession>
<organism evidence="2 3">
    <name type="scientific">Butyrivibrio fibrisolvens DSM 3071</name>
    <dbReference type="NCBI Taxonomy" id="1121131"/>
    <lineage>
        <taxon>Bacteria</taxon>
        <taxon>Bacillati</taxon>
        <taxon>Bacillota</taxon>
        <taxon>Clostridia</taxon>
        <taxon>Lachnospirales</taxon>
        <taxon>Lachnospiraceae</taxon>
        <taxon>Butyrivibrio</taxon>
    </lineage>
</organism>
<dbReference type="Proteomes" id="UP000184278">
    <property type="component" value="Unassembled WGS sequence"/>
</dbReference>
<dbReference type="Pfam" id="PF04991">
    <property type="entry name" value="LicD"/>
    <property type="match status" value="1"/>
</dbReference>
<dbReference type="GO" id="GO:0016740">
    <property type="term" value="F:transferase activity"/>
    <property type="evidence" value="ECO:0007669"/>
    <property type="project" value="UniProtKB-KW"/>
</dbReference>
<dbReference type="OrthoDB" id="9786100at2"/>